<gene>
    <name evidence="8" type="primary">metC</name>
    <name evidence="8" type="ORF">F1193_07040</name>
</gene>
<evidence type="ECO:0000256" key="7">
    <source>
        <dbReference type="RuleBase" id="RU362118"/>
    </source>
</evidence>
<keyword evidence="3 6" id="KW-0663">Pyridoxal phosphate</keyword>
<dbReference type="AlphaFoldDB" id="A0A5M6I1P0"/>
<dbReference type="OrthoDB" id="9805807at2"/>
<dbReference type="EMBL" id="VWPL01000009">
    <property type="protein sequence ID" value="KAA5602116.1"/>
    <property type="molecule type" value="Genomic_DNA"/>
</dbReference>
<dbReference type="InterPro" id="IPR006233">
    <property type="entry name" value="Cys_b_lyase_bac"/>
</dbReference>
<dbReference type="GO" id="GO:0019450">
    <property type="term" value="P:L-cysteine catabolic process to pyruvate"/>
    <property type="evidence" value="ECO:0007669"/>
    <property type="project" value="TreeGrafter"/>
</dbReference>
<sequence length="396" mass="42014">MSSSSSSSASPRRRLATALVHAGREPAEQFGFVNTPIYRGSTVLYPTADDLANRRSRYSYGRRGTPTSHALESALTELTGAAGVVLTPSGLSAVSVALLSVARAGDHILVADNVYEPARHVCDTVLTRLGVEIDYFDPLIGAAIAARMRPNTRLIYAEAPGSQTFEMCDIPAFVAAAHARGALAAIDNTWATALGFDGHGFGVDLVVEAGTKYLGGHADVNLGFVSAAPSAWKALKDTHGALGLCAAAEDIFLSLRGLRTLALRLERHQESALKVCDWLAGRPEVSRILNPLLPTDPGHALFKRDYAGGCGLFGVVLKPVPKPAVAAFLDALELFGMGYSWGGYESLVIPFDAAPYRTATRWQPEGPTLRFHIGLDDPADLIDDLTQGFARMAAAA</sequence>
<accession>A0A5M6I1P0</accession>
<keyword evidence="9" id="KW-1185">Reference proteome</keyword>
<evidence type="ECO:0000256" key="3">
    <source>
        <dbReference type="ARBA" id="ARBA00022898"/>
    </source>
</evidence>
<dbReference type="Gene3D" id="3.40.640.10">
    <property type="entry name" value="Type I PLP-dependent aspartate aminotransferase-like (Major domain)"/>
    <property type="match status" value="1"/>
</dbReference>
<dbReference type="InterPro" id="IPR015422">
    <property type="entry name" value="PyrdxlP-dep_Trfase_small"/>
</dbReference>
<evidence type="ECO:0000256" key="2">
    <source>
        <dbReference type="ARBA" id="ARBA00009077"/>
    </source>
</evidence>
<proteinExistence type="inferred from homology"/>
<dbReference type="EC" id="4.4.1.8" evidence="8"/>
<reference evidence="8 9" key="1">
    <citation type="submission" date="2019-09" db="EMBL/GenBank/DDBJ databases">
        <title>Draft Whole-Genome sequence of Blastochloris sulfoviridis DSM 729.</title>
        <authorList>
            <person name="Meyer T.E."/>
            <person name="Kyndt J.A."/>
        </authorList>
    </citation>
    <scope>NUCLEOTIDE SEQUENCE [LARGE SCALE GENOMIC DNA]</scope>
    <source>
        <strain evidence="8 9">DSM 729</strain>
    </source>
</reference>
<comment type="catalytic activity">
    <reaction evidence="5">
        <text>L,L-cystathionine + H2O = L-homocysteine + pyruvate + NH4(+)</text>
        <dbReference type="Rhea" id="RHEA:13965"/>
        <dbReference type="ChEBI" id="CHEBI:15361"/>
        <dbReference type="ChEBI" id="CHEBI:15377"/>
        <dbReference type="ChEBI" id="CHEBI:28938"/>
        <dbReference type="ChEBI" id="CHEBI:58161"/>
        <dbReference type="ChEBI" id="CHEBI:58199"/>
    </reaction>
</comment>
<dbReference type="GO" id="GO:0030170">
    <property type="term" value="F:pyridoxal phosphate binding"/>
    <property type="evidence" value="ECO:0007669"/>
    <property type="project" value="InterPro"/>
</dbReference>
<evidence type="ECO:0000256" key="5">
    <source>
        <dbReference type="ARBA" id="ARBA00047517"/>
    </source>
</evidence>
<dbReference type="GO" id="GO:0019346">
    <property type="term" value="P:transsulfuration"/>
    <property type="evidence" value="ECO:0007669"/>
    <property type="project" value="InterPro"/>
</dbReference>
<keyword evidence="4 8" id="KW-0456">Lyase</keyword>
<dbReference type="Gene3D" id="3.90.1150.10">
    <property type="entry name" value="Aspartate Aminotransferase, domain 1"/>
    <property type="match status" value="1"/>
</dbReference>
<dbReference type="RefSeq" id="WP_150096973.1">
    <property type="nucleotide sequence ID" value="NZ_VWPL01000009.1"/>
</dbReference>
<dbReference type="Proteomes" id="UP000323886">
    <property type="component" value="Unassembled WGS sequence"/>
</dbReference>
<comment type="caution">
    <text evidence="8">The sequence shown here is derived from an EMBL/GenBank/DDBJ whole genome shotgun (WGS) entry which is preliminary data.</text>
</comment>
<dbReference type="FunFam" id="3.40.640.10:FF:000046">
    <property type="entry name" value="Cystathionine gamma-lyase"/>
    <property type="match status" value="1"/>
</dbReference>
<dbReference type="InterPro" id="IPR000277">
    <property type="entry name" value="Cys/Met-Metab_PyrdxlP-dep_enz"/>
</dbReference>
<evidence type="ECO:0000313" key="9">
    <source>
        <dbReference type="Proteomes" id="UP000323886"/>
    </source>
</evidence>
<evidence type="ECO:0000256" key="4">
    <source>
        <dbReference type="ARBA" id="ARBA00023239"/>
    </source>
</evidence>
<dbReference type="PIRSF" id="PIRSF001434">
    <property type="entry name" value="CGS"/>
    <property type="match status" value="1"/>
</dbReference>
<dbReference type="InterPro" id="IPR015421">
    <property type="entry name" value="PyrdxlP-dep_Trfase_major"/>
</dbReference>
<protein>
    <submittedName>
        <fullName evidence="8">Cystathionine beta-lyase</fullName>
        <ecNumber evidence="8">4.4.1.8</ecNumber>
    </submittedName>
</protein>
<dbReference type="GO" id="GO:0047804">
    <property type="term" value="F:cysteine-S-conjugate beta-lyase activity"/>
    <property type="evidence" value="ECO:0007669"/>
    <property type="project" value="InterPro"/>
</dbReference>
<comment type="similarity">
    <text evidence="2 7">Belongs to the trans-sulfuration enzymes family.</text>
</comment>
<name>A0A5M6I1P0_9HYPH</name>
<dbReference type="SUPFAM" id="SSF53383">
    <property type="entry name" value="PLP-dependent transferases"/>
    <property type="match status" value="1"/>
</dbReference>
<feature type="modified residue" description="N6-(pyridoxal phosphate)lysine" evidence="6">
    <location>
        <position position="212"/>
    </location>
</feature>
<dbReference type="PANTHER" id="PTHR43500:SF1">
    <property type="entry name" value="CYSTATHIONINE BETA-LYASE-RELATED"/>
    <property type="match status" value="1"/>
</dbReference>
<evidence type="ECO:0000256" key="1">
    <source>
        <dbReference type="ARBA" id="ARBA00001933"/>
    </source>
</evidence>
<comment type="cofactor">
    <cofactor evidence="1 7">
        <name>pyridoxal 5'-phosphate</name>
        <dbReference type="ChEBI" id="CHEBI:597326"/>
    </cofactor>
</comment>
<organism evidence="8 9">
    <name type="scientific">Blastochloris sulfoviridis</name>
    <dbReference type="NCBI Taxonomy" id="50712"/>
    <lineage>
        <taxon>Bacteria</taxon>
        <taxon>Pseudomonadati</taxon>
        <taxon>Pseudomonadota</taxon>
        <taxon>Alphaproteobacteria</taxon>
        <taxon>Hyphomicrobiales</taxon>
        <taxon>Blastochloridaceae</taxon>
        <taxon>Blastochloris</taxon>
    </lineage>
</organism>
<dbReference type="InterPro" id="IPR015424">
    <property type="entry name" value="PyrdxlP-dep_Trfase"/>
</dbReference>
<dbReference type="NCBIfam" id="TIGR01324">
    <property type="entry name" value="cysta_beta_ly_B"/>
    <property type="match status" value="1"/>
</dbReference>
<evidence type="ECO:0000313" key="8">
    <source>
        <dbReference type="EMBL" id="KAA5602116.1"/>
    </source>
</evidence>
<dbReference type="PANTHER" id="PTHR43500">
    <property type="entry name" value="CYSTATHIONINE BETA-LYASE-RELATED"/>
    <property type="match status" value="1"/>
</dbReference>
<evidence type="ECO:0000256" key="6">
    <source>
        <dbReference type="PIRSR" id="PIRSR001434-2"/>
    </source>
</evidence>
<dbReference type="Pfam" id="PF01053">
    <property type="entry name" value="Cys_Met_Meta_PP"/>
    <property type="match status" value="1"/>
</dbReference>